<feature type="region of interest" description="Disordered" evidence="1">
    <location>
        <begin position="22"/>
        <end position="153"/>
    </location>
</feature>
<protein>
    <submittedName>
        <fullName evidence="3">Uncharacterized protein</fullName>
    </submittedName>
</protein>
<feature type="signal peptide" evidence="2">
    <location>
        <begin position="1"/>
        <end position="20"/>
    </location>
</feature>
<evidence type="ECO:0000313" key="3">
    <source>
        <dbReference type="EMBL" id="ACR35800.1"/>
    </source>
</evidence>
<feature type="compositionally biased region" description="Low complexity" evidence="1">
    <location>
        <begin position="97"/>
        <end position="134"/>
    </location>
</feature>
<name>C4J3Q0_MAIZE</name>
<dbReference type="EMBL" id="BT085447">
    <property type="protein sequence ID" value="ACR35800.1"/>
    <property type="molecule type" value="mRNA"/>
</dbReference>
<feature type="compositionally biased region" description="Low complexity" evidence="1">
    <location>
        <begin position="22"/>
        <end position="57"/>
    </location>
</feature>
<evidence type="ECO:0000256" key="2">
    <source>
        <dbReference type="SAM" id="SignalP"/>
    </source>
</evidence>
<keyword evidence="2" id="KW-0732">Signal</keyword>
<dbReference type="AlphaFoldDB" id="C4J3Q0"/>
<organism evidence="3">
    <name type="scientific">Zea mays</name>
    <name type="common">Maize</name>
    <dbReference type="NCBI Taxonomy" id="4577"/>
    <lineage>
        <taxon>Eukaryota</taxon>
        <taxon>Viridiplantae</taxon>
        <taxon>Streptophyta</taxon>
        <taxon>Embryophyta</taxon>
        <taxon>Tracheophyta</taxon>
        <taxon>Spermatophyta</taxon>
        <taxon>Magnoliopsida</taxon>
        <taxon>Liliopsida</taxon>
        <taxon>Poales</taxon>
        <taxon>Poaceae</taxon>
        <taxon>PACMAD clade</taxon>
        <taxon>Panicoideae</taxon>
        <taxon>Andropogonodae</taxon>
        <taxon>Andropogoneae</taxon>
        <taxon>Tripsacinae</taxon>
        <taxon>Zea</taxon>
    </lineage>
</organism>
<reference evidence="3" key="2">
    <citation type="submission" date="2012-06" db="EMBL/GenBank/DDBJ databases">
        <authorList>
            <person name="Yu Y."/>
            <person name="Currie J."/>
            <person name="Lomeli R."/>
            <person name="Angelova A."/>
            <person name="Collura K."/>
            <person name="Wissotski M."/>
            <person name="Campos D."/>
            <person name="Kudrna D."/>
            <person name="Golser W."/>
            <person name="Ashely E."/>
            <person name="Descour A."/>
            <person name="Fernandes J."/>
            <person name="Soderlund C."/>
            <person name="Walbot V."/>
        </authorList>
    </citation>
    <scope>NUCLEOTIDE SEQUENCE</scope>
    <source>
        <strain evidence="3">B73</strain>
    </source>
</reference>
<sequence>MSVALAVLEICAAATAGMEATPTSAPAAIASSSMSRTSAGSGPAAAASSSRRFLPASTCAPQRRASRPSKKAGFRMARARKAVHCSCRRSVPRTRRSMSSSCARASSCSRRSRVSSRASASRSRRSVSSSLSRSPPAPAEDGDAVDPAAPPRRRRMFTRRCRCPARKSVCANSHLSGLTLRNPLQCLLITN</sequence>
<evidence type="ECO:0000256" key="1">
    <source>
        <dbReference type="SAM" id="MobiDB-lite"/>
    </source>
</evidence>
<accession>C4J3Q0</accession>
<feature type="chain" id="PRO_5002939120" evidence="2">
    <location>
        <begin position="21"/>
        <end position="191"/>
    </location>
</feature>
<reference evidence="3" key="1">
    <citation type="journal article" date="2009" name="PLoS Genet.">
        <title>Sequencing, mapping, and analysis of 27,455 maize full-length cDNAs.</title>
        <authorList>
            <person name="Soderlund C."/>
            <person name="Descour A."/>
            <person name="Kudrna D."/>
            <person name="Bomhoff M."/>
            <person name="Boyd L."/>
            <person name="Currie J."/>
            <person name="Angelova A."/>
            <person name="Collura K."/>
            <person name="Wissotski M."/>
            <person name="Ashley E."/>
            <person name="Morrow D."/>
            <person name="Fernandes J."/>
            <person name="Walbot V."/>
            <person name="Yu Y."/>
        </authorList>
    </citation>
    <scope>NUCLEOTIDE SEQUENCE</scope>
    <source>
        <strain evidence="3">B73</strain>
    </source>
</reference>
<proteinExistence type="evidence at transcript level"/>
<feature type="compositionally biased region" description="Basic residues" evidence="1">
    <location>
        <begin position="64"/>
        <end position="96"/>
    </location>
</feature>